<sequence>MPPWNSTTKGSSPDLVSGDPARGKKILFGVGLAPLVPGPSEADLTLCCVLISCSGTSQTSYQLSFPRCSSKSRWMLDIQRRPSPFFSAANVGLFLER</sequence>
<dbReference type="Proteomes" id="UP000323597">
    <property type="component" value="Chromosome A08"/>
</dbReference>
<name>A0A5D2Y889_GOSMU</name>
<evidence type="ECO:0000313" key="1">
    <source>
        <dbReference type="EMBL" id="TYJ21980.1"/>
    </source>
</evidence>
<reference evidence="1 2" key="1">
    <citation type="submission" date="2019-07" db="EMBL/GenBank/DDBJ databases">
        <title>WGS assembly of Gossypium mustelinum.</title>
        <authorList>
            <person name="Chen Z.J."/>
            <person name="Sreedasyam A."/>
            <person name="Ando A."/>
            <person name="Song Q."/>
            <person name="De L."/>
            <person name="Hulse-Kemp A."/>
            <person name="Ding M."/>
            <person name="Ye W."/>
            <person name="Kirkbride R."/>
            <person name="Jenkins J."/>
            <person name="Plott C."/>
            <person name="Lovell J."/>
            <person name="Lin Y.-M."/>
            <person name="Vaughn R."/>
            <person name="Liu B."/>
            <person name="Li W."/>
            <person name="Simpson S."/>
            <person name="Scheffler B."/>
            <person name="Saski C."/>
            <person name="Grover C."/>
            <person name="Hu G."/>
            <person name="Conover J."/>
            <person name="Carlson J."/>
            <person name="Shu S."/>
            <person name="Boston L."/>
            <person name="Williams M."/>
            <person name="Peterson D."/>
            <person name="Mcgee K."/>
            <person name="Jones D."/>
            <person name="Wendel J."/>
            <person name="Stelly D."/>
            <person name="Grimwood J."/>
            <person name="Schmutz J."/>
        </authorList>
    </citation>
    <scope>NUCLEOTIDE SEQUENCE [LARGE SCALE GENOMIC DNA]</scope>
    <source>
        <strain evidence="1">1408120.09</strain>
    </source>
</reference>
<accession>A0A5D2Y889</accession>
<organism evidence="1 2">
    <name type="scientific">Gossypium mustelinum</name>
    <name type="common">Cotton</name>
    <name type="synonym">Gossypium caicoense</name>
    <dbReference type="NCBI Taxonomy" id="34275"/>
    <lineage>
        <taxon>Eukaryota</taxon>
        <taxon>Viridiplantae</taxon>
        <taxon>Streptophyta</taxon>
        <taxon>Embryophyta</taxon>
        <taxon>Tracheophyta</taxon>
        <taxon>Spermatophyta</taxon>
        <taxon>Magnoliopsida</taxon>
        <taxon>eudicotyledons</taxon>
        <taxon>Gunneridae</taxon>
        <taxon>Pentapetalae</taxon>
        <taxon>rosids</taxon>
        <taxon>malvids</taxon>
        <taxon>Malvales</taxon>
        <taxon>Malvaceae</taxon>
        <taxon>Malvoideae</taxon>
        <taxon>Gossypium</taxon>
    </lineage>
</organism>
<evidence type="ECO:0000313" key="2">
    <source>
        <dbReference type="Proteomes" id="UP000323597"/>
    </source>
</evidence>
<dbReference type="EMBL" id="CM017643">
    <property type="protein sequence ID" value="TYJ21980.1"/>
    <property type="molecule type" value="Genomic_DNA"/>
</dbReference>
<gene>
    <name evidence="1" type="ORF">E1A91_A08G098600v1</name>
</gene>
<feature type="non-terminal residue" evidence="1">
    <location>
        <position position="97"/>
    </location>
</feature>
<protein>
    <submittedName>
        <fullName evidence="1">Uncharacterized protein</fullName>
    </submittedName>
</protein>
<proteinExistence type="predicted"/>
<dbReference type="AlphaFoldDB" id="A0A5D2Y889"/>
<keyword evidence="2" id="KW-1185">Reference proteome</keyword>